<evidence type="ECO:0000313" key="3">
    <source>
        <dbReference type="Proteomes" id="UP000299102"/>
    </source>
</evidence>
<gene>
    <name evidence="2" type="ORF">EVAR_64338_1</name>
</gene>
<comment type="caution">
    <text evidence="2">The sequence shown here is derived from an EMBL/GenBank/DDBJ whole genome shotgun (WGS) entry which is preliminary data.</text>
</comment>
<reference evidence="2 3" key="1">
    <citation type="journal article" date="2019" name="Commun. Biol.">
        <title>The bagworm genome reveals a unique fibroin gene that provides high tensile strength.</title>
        <authorList>
            <person name="Kono N."/>
            <person name="Nakamura H."/>
            <person name="Ohtoshi R."/>
            <person name="Tomita M."/>
            <person name="Numata K."/>
            <person name="Arakawa K."/>
        </authorList>
    </citation>
    <scope>NUCLEOTIDE SEQUENCE [LARGE SCALE GENOMIC DNA]</scope>
</reference>
<dbReference type="Proteomes" id="UP000299102">
    <property type="component" value="Unassembled WGS sequence"/>
</dbReference>
<dbReference type="AlphaFoldDB" id="A0A4C1ZPT7"/>
<sequence>MIEGRRRRSSGRNGDFAGFECYGALGAESARPTNDCNARAPRAPTLQVLAKRLETYRLALTVVAVARTREDGMCGFEGGLSRHWFRGRGARLYTPAGAGAGLGGAPACPPSGDDKRPPPVTSPPPPHSTPAAP</sequence>
<protein>
    <submittedName>
        <fullName evidence="2">Uncharacterized protein</fullName>
    </submittedName>
</protein>
<evidence type="ECO:0000256" key="1">
    <source>
        <dbReference type="SAM" id="MobiDB-lite"/>
    </source>
</evidence>
<evidence type="ECO:0000313" key="2">
    <source>
        <dbReference type="EMBL" id="GBP88919.1"/>
    </source>
</evidence>
<accession>A0A4C1ZPT7</accession>
<dbReference type="EMBL" id="BGZK01001966">
    <property type="protein sequence ID" value="GBP88919.1"/>
    <property type="molecule type" value="Genomic_DNA"/>
</dbReference>
<organism evidence="2 3">
    <name type="scientific">Eumeta variegata</name>
    <name type="common">Bagworm moth</name>
    <name type="synonym">Eumeta japonica</name>
    <dbReference type="NCBI Taxonomy" id="151549"/>
    <lineage>
        <taxon>Eukaryota</taxon>
        <taxon>Metazoa</taxon>
        <taxon>Ecdysozoa</taxon>
        <taxon>Arthropoda</taxon>
        <taxon>Hexapoda</taxon>
        <taxon>Insecta</taxon>
        <taxon>Pterygota</taxon>
        <taxon>Neoptera</taxon>
        <taxon>Endopterygota</taxon>
        <taxon>Lepidoptera</taxon>
        <taxon>Glossata</taxon>
        <taxon>Ditrysia</taxon>
        <taxon>Tineoidea</taxon>
        <taxon>Psychidae</taxon>
        <taxon>Oiketicinae</taxon>
        <taxon>Eumeta</taxon>
    </lineage>
</organism>
<feature type="region of interest" description="Disordered" evidence="1">
    <location>
        <begin position="95"/>
        <end position="133"/>
    </location>
</feature>
<feature type="compositionally biased region" description="Pro residues" evidence="1">
    <location>
        <begin position="118"/>
        <end position="133"/>
    </location>
</feature>
<name>A0A4C1ZPT7_EUMVA</name>
<proteinExistence type="predicted"/>
<keyword evidence="3" id="KW-1185">Reference proteome</keyword>